<accession>A0A9X1RQL3</accession>
<evidence type="ECO:0000313" key="3">
    <source>
        <dbReference type="Proteomes" id="UP001139308"/>
    </source>
</evidence>
<keyword evidence="3" id="KW-1185">Reference proteome</keyword>
<dbReference type="AlphaFoldDB" id="A0A9X1RQL3"/>
<comment type="caution">
    <text evidence="2">The sequence shown here is derived from an EMBL/GenBank/DDBJ whole genome shotgun (WGS) entry which is preliminary data.</text>
</comment>
<dbReference type="Pfam" id="PF07819">
    <property type="entry name" value="PGAP1"/>
    <property type="match status" value="1"/>
</dbReference>
<dbReference type="PANTHER" id="PTHR11440">
    <property type="entry name" value="LECITHIN-CHOLESTEROL ACYLTRANSFERASE-RELATED"/>
    <property type="match status" value="1"/>
</dbReference>
<dbReference type="EMBL" id="JAKLJA010000015">
    <property type="protein sequence ID" value="MCG5075465.1"/>
    <property type="molecule type" value="Genomic_DNA"/>
</dbReference>
<dbReference type="InterPro" id="IPR029058">
    <property type="entry name" value="AB_hydrolase_fold"/>
</dbReference>
<dbReference type="GO" id="GO:0016788">
    <property type="term" value="F:hydrolase activity, acting on ester bonds"/>
    <property type="evidence" value="ECO:0007669"/>
    <property type="project" value="InterPro"/>
</dbReference>
<protein>
    <recommendedName>
        <fullName evidence="1">GPI inositol-deacylase PGAP1-like alpha/beta domain-containing protein</fullName>
    </recommendedName>
</protein>
<dbReference type="RefSeq" id="WP_238465319.1">
    <property type="nucleotide sequence ID" value="NZ_JAKLJA010000015.1"/>
</dbReference>
<sequence length="527" mass="58095">MATQLERIIPPKIADDGSVHYSSVTSPPDQSTAVCYMVPRRVIPVIFVPGIMGTNLAKKDTDPPEPVWLLDSNSTVKSWMVSSAADRKLILDPEKTTVHTDGKIATGTAQTEAELHRRGWGEVAYMSYGGWLVWLENALNDAHAETDYGRKGLRESLCHIVTPGLEKLVFDEVALSYKYQFPVHAVGYNWLQSNAVSAARLSARIDEITAWYREQFNYRCEKVILVTHSMGGLVARYYSEVMGMRDKVLGIVHGVMPATGAAATYKRMKTGTEGAGIKGALTALALGPNAATMTAVVGNAPGPLQLLPSRDYGMGWLRIRDGERFVALPESDPYSEIYTVRGTWWGLCDDQLLNPRDTAKKIVDQDWKKFSELIVKEVEPFHDRISGKYHANTYAFYGDDENHLAYGTITWTQHAPPLLRGGSPPITDLLRKRGSEDPATGDQMIETTQNGRAVFSKFVLRDAEEHGDGTVPVRSGRSPGHQVHACTAFAGIDHEGAYKVDATRLFTLHAITRIAQSVKGTALDYKA</sequence>
<dbReference type="InterPro" id="IPR012908">
    <property type="entry name" value="PGAP1-ab_dom-like"/>
</dbReference>
<evidence type="ECO:0000259" key="1">
    <source>
        <dbReference type="Pfam" id="PF07819"/>
    </source>
</evidence>
<evidence type="ECO:0000313" key="2">
    <source>
        <dbReference type="EMBL" id="MCG5075465.1"/>
    </source>
</evidence>
<feature type="domain" description="GPI inositol-deacylase PGAP1-like alpha/beta" evidence="1">
    <location>
        <begin position="202"/>
        <end position="261"/>
    </location>
</feature>
<proteinExistence type="predicted"/>
<dbReference type="Proteomes" id="UP001139308">
    <property type="component" value="Unassembled WGS sequence"/>
</dbReference>
<organism evidence="2 3">
    <name type="scientific">Paraburkholderia tagetis</name>
    <dbReference type="NCBI Taxonomy" id="2913261"/>
    <lineage>
        <taxon>Bacteria</taxon>
        <taxon>Pseudomonadati</taxon>
        <taxon>Pseudomonadota</taxon>
        <taxon>Betaproteobacteria</taxon>
        <taxon>Burkholderiales</taxon>
        <taxon>Burkholderiaceae</taxon>
        <taxon>Paraburkholderia</taxon>
    </lineage>
</organism>
<reference evidence="2" key="1">
    <citation type="submission" date="2022-01" db="EMBL/GenBank/DDBJ databases">
        <title>Genome sequence and assembly of Parabukholderia sp. RG36.</title>
        <authorList>
            <person name="Chhetri G."/>
        </authorList>
    </citation>
    <scope>NUCLEOTIDE SEQUENCE</scope>
    <source>
        <strain evidence="2">RG36</strain>
    </source>
</reference>
<name>A0A9X1RQL3_9BURK</name>
<dbReference type="Gene3D" id="3.40.50.1820">
    <property type="entry name" value="alpha/beta hydrolase"/>
    <property type="match status" value="1"/>
</dbReference>
<dbReference type="SUPFAM" id="SSF53474">
    <property type="entry name" value="alpha/beta-Hydrolases"/>
    <property type="match status" value="1"/>
</dbReference>
<gene>
    <name evidence="2" type="ORF">L5014_19180</name>
</gene>